<sequence>MSQELQIVVADSSDGRGCLADFPDYFGPGVGLSMRVSRADLLAWRKVIDEALERADNVGV</sequence>
<dbReference type="RefSeq" id="WP_007056488.1">
    <property type="nucleotide sequence ID" value="NZ_AJTF01000163.1"/>
</dbReference>
<dbReference type="AlphaFoldDB" id="A0AA87ICQ4"/>
<gene>
    <name evidence="1" type="ORF">HMPREF1313_0897</name>
</gene>
<organism evidence="1 2">
    <name type="scientific">Bifidobacterium longum subsp. longum 1-6B</name>
    <dbReference type="NCBI Taxonomy" id="1161744"/>
    <lineage>
        <taxon>Bacteria</taxon>
        <taxon>Bacillati</taxon>
        <taxon>Actinomycetota</taxon>
        <taxon>Actinomycetes</taxon>
        <taxon>Bifidobacteriales</taxon>
        <taxon>Bifidobacteriaceae</taxon>
        <taxon>Bifidobacterium</taxon>
    </lineage>
</organism>
<accession>A0AA87ICQ4</accession>
<protein>
    <submittedName>
        <fullName evidence="1">Uncharacterized protein</fullName>
    </submittedName>
</protein>
<evidence type="ECO:0000313" key="1">
    <source>
        <dbReference type="EMBL" id="EIJ21956.1"/>
    </source>
</evidence>
<comment type="caution">
    <text evidence="1">The sequence shown here is derived from an EMBL/GenBank/DDBJ whole genome shotgun (WGS) entry which is preliminary data.</text>
</comment>
<dbReference type="Proteomes" id="UP000006410">
    <property type="component" value="Unassembled WGS sequence"/>
</dbReference>
<reference evidence="1 2" key="1">
    <citation type="journal article" date="2013" name="Genome Announc.">
        <title>Draft Genome Sequences of Two Pairs of Human Intestinal Bifidobacterium longum subsp. longum Strains, 44B and 1-6B and 35B and 2-2B, Consecutively Isolated from Two Children after a 5-Year Time Period.</title>
        <authorList>
            <person name="Shkoporov A.N."/>
            <person name="Efimov B.A."/>
            <person name="Khokhlova E.V."/>
            <person name="Chaplin A.V."/>
            <person name="Kafarskaya L.I."/>
            <person name="Durkin A.S."/>
            <person name="McCorrison J."/>
            <person name="Torralba M."/>
            <person name="Gillis M."/>
            <person name="Sutton G."/>
            <person name="Weibel D.B."/>
            <person name="Nelson K.E."/>
            <person name="Smeianov V.V."/>
        </authorList>
    </citation>
    <scope>NUCLEOTIDE SEQUENCE [LARGE SCALE GENOMIC DNA]</scope>
    <source>
        <strain evidence="1 2">1-6B</strain>
    </source>
</reference>
<evidence type="ECO:0000313" key="2">
    <source>
        <dbReference type="Proteomes" id="UP000006410"/>
    </source>
</evidence>
<name>A0AA87ICQ4_BIFLL</name>
<proteinExistence type="predicted"/>
<dbReference type="EMBL" id="AJTF01000163">
    <property type="protein sequence ID" value="EIJ21956.1"/>
    <property type="molecule type" value="Genomic_DNA"/>
</dbReference>